<evidence type="ECO:0000313" key="2">
    <source>
        <dbReference type="EMBL" id="KZV55123.1"/>
    </source>
</evidence>
<organism evidence="2 3">
    <name type="scientific">Dorcoceras hygrometricum</name>
    <dbReference type="NCBI Taxonomy" id="472368"/>
    <lineage>
        <taxon>Eukaryota</taxon>
        <taxon>Viridiplantae</taxon>
        <taxon>Streptophyta</taxon>
        <taxon>Embryophyta</taxon>
        <taxon>Tracheophyta</taxon>
        <taxon>Spermatophyta</taxon>
        <taxon>Magnoliopsida</taxon>
        <taxon>eudicotyledons</taxon>
        <taxon>Gunneridae</taxon>
        <taxon>Pentapetalae</taxon>
        <taxon>asterids</taxon>
        <taxon>lamiids</taxon>
        <taxon>Lamiales</taxon>
        <taxon>Gesneriaceae</taxon>
        <taxon>Didymocarpoideae</taxon>
        <taxon>Trichosporeae</taxon>
        <taxon>Loxocarpinae</taxon>
        <taxon>Dorcoceras</taxon>
    </lineage>
</organism>
<accession>A0A2Z7D6J4</accession>
<feature type="compositionally biased region" description="Polar residues" evidence="1">
    <location>
        <begin position="113"/>
        <end position="130"/>
    </location>
</feature>
<feature type="region of interest" description="Disordered" evidence="1">
    <location>
        <begin position="1"/>
        <end position="43"/>
    </location>
</feature>
<feature type="region of interest" description="Disordered" evidence="1">
    <location>
        <begin position="62"/>
        <end position="130"/>
    </location>
</feature>
<feature type="compositionally biased region" description="Polar residues" evidence="1">
    <location>
        <begin position="94"/>
        <end position="104"/>
    </location>
</feature>
<proteinExistence type="predicted"/>
<evidence type="ECO:0000256" key="1">
    <source>
        <dbReference type="SAM" id="MobiDB-lite"/>
    </source>
</evidence>
<feature type="compositionally biased region" description="Basic and acidic residues" evidence="1">
    <location>
        <begin position="62"/>
        <end position="93"/>
    </location>
</feature>
<reference evidence="2 3" key="1">
    <citation type="journal article" date="2015" name="Proc. Natl. Acad. Sci. U.S.A.">
        <title>The resurrection genome of Boea hygrometrica: A blueprint for survival of dehydration.</title>
        <authorList>
            <person name="Xiao L."/>
            <person name="Yang G."/>
            <person name="Zhang L."/>
            <person name="Yang X."/>
            <person name="Zhao S."/>
            <person name="Ji Z."/>
            <person name="Zhou Q."/>
            <person name="Hu M."/>
            <person name="Wang Y."/>
            <person name="Chen M."/>
            <person name="Xu Y."/>
            <person name="Jin H."/>
            <person name="Xiao X."/>
            <person name="Hu G."/>
            <person name="Bao F."/>
            <person name="Hu Y."/>
            <person name="Wan P."/>
            <person name="Li L."/>
            <person name="Deng X."/>
            <person name="Kuang T."/>
            <person name="Xiang C."/>
            <person name="Zhu J.K."/>
            <person name="Oliver M.J."/>
            <person name="He Y."/>
        </authorList>
    </citation>
    <scope>NUCLEOTIDE SEQUENCE [LARGE SCALE GENOMIC DNA]</scope>
    <source>
        <strain evidence="3">cv. XS01</strain>
    </source>
</reference>
<name>A0A2Z7D6J4_9LAMI</name>
<feature type="compositionally biased region" description="Polar residues" evidence="1">
    <location>
        <begin position="1"/>
        <end position="11"/>
    </location>
</feature>
<dbReference type="Proteomes" id="UP000250235">
    <property type="component" value="Unassembled WGS sequence"/>
</dbReference>
<protein>
    <submittedName>
        <fullName evidence="2">Uncharacterized protein</fullName>
    </submittedName>
</protein>
<dbReference type="EMBL" id="KQ989008">
    <property type="protein sequence ID" value="KZV55123.1"/>
    <property type="molecule type" value="Genomic_DNA"/>
</dbReference>
<keyword evidence="3" id="KW-1185">Reference proteome</keyword>
<evidence type="ECO:0000313" key="3">
    <source>
        <dbReference type="Proteomes" id="UP000250235"/>
    </source>
</evidence>
<dbReference type="AlphaFoldDB" id="A0A2Z7D6J4"/>
<gene>
    <name evidence="2" type="ORF">F511_22635</name>
</gene>
<sequence>MQGTPSWFTSLEQEHHEDQAQNNKKSIVKVQKDEVQNGSSAYQVQRTSAVFKCRCIDKRSDQVQLKSRKEQNKRISRADKKRALNESKEEKSSDQLNANTNRNGTKLVKPAQPTEQNSSEFKSRSWTNDNAPAHTWALNQLAHQLPSSVETCD</sequence>